<dbReference type="PANTHER" id="PTHR10695">
    <property type="entry name" value="DEPHOSPHO-COA KINASE-RELATED"/>
    <property type="match status" value="1"/>
</dbReference>
<dbReference type="NCBIfam" id="TIGR00152">
    <property type="entry name" value="dephospho-CoA kinase"/>
    <property type="match status" value="1"/>
</dbReference>
<dbReference type="Proteomes" id="UP001161406">
    <property type="component" value="Unassembled WGS sequence"/>
</dbReference>
<dbReference type="Pfam" id="PF01121">
    <property type="entry name" value="CoaE"/>
    <property type="match status" value="1"/>
</dbReference>
<comment type="subcellular location">
    <subcellularLocation>
        <location evidence="5">Cytoplasm</location>
    </subcellularLocation>
</comment>
<evidence type="ECO:0000313" key="7">
    <source>
        <dbReference type="EMBL" id="GLQ12237.1"/>
    </source>
</evidence>
<gene>
    <name evidence="5 7" type="primary">coaE</name>
    <name evidence="7" type="ORF">GCM10007913_41700</name>
</gene>
<comment type="pathway">
    <text evidence="5">Cofactor biosynthesis; coenzyme A biosynthesis; CoA from (R)-pantothenate: step 5/5.</text>
</comment>
<reference evidence="7" key="2">
    <citation type="submission" date="2023-01" db="EMBL/GenBank/DDBJ databases">
        <title>Draft genome sequence of Devosia yakushimensis strain NBRC 103855.</title>
        <authorList>
            <person name="Sun Q."/>
            <person name="Mori K."/>
        </authorList>
    </citation>
    <scope>NUCLEOTIDE SEQUENCE</scope>
    <source>
        <strain evidence="7">NBRC 103855</strain>
    </source>
</reference>
<dbReference type="PANTHER" id="PTHR10695:SF46">
    <property type="entry name" value="BIFUNCTIONAL COENZYME A SYNTHASE-RELATED"/>
    <property type="match status" value="1"/>
</dbReference>
<dbReference type="GO" id="GO:0016301">
    <property type="term" value="F:kinase activity"/>
    <property type="evidence" value="ECO:0007669"/>
    <property type="project" value="UniProtKB-KW"/>
</dbReference>
<keyword evidence="2 5" id="KW-0547">Nucleotide-binding</keyword>
<evidence type="ECO:0000256" key="3">
    <source>
        <dbReference type="ARBA" id="ARBA00022840"/>
    </source>
</evidence>
<dbReference type="RefSeq" id="WP_284394078.1">
    <property type="nucleotide sequence ID" value="NZ_BSNG01000004.1"/>
</dbReference>
<comment type="similarity">
    <text evidence="1 5">Belongs to the CoaE family.</text>
</comment>
<feature type="binding site" evidence="5">
    <location>
        <begin position="11"/>
        <end position="16"/>
    </location>
    <ligand>
        <name>ATP</name>
        <dbReference type="ChEBI" id="CHEBI:30616"/>
    </ligand>
</feature>
<dbReference type="EC" id="2.7.1.24" evidence="5 6"/>
<comment type="catalytic activity">
    <reaction evidence="5">
        <text>3'-dephospho-CoA + ATP = ADP + CoA + H(+)</text>
        <dbReference type="Rhea" id="RHEA:18245"/>
        <dbReference type="ChEBI" id="CHEBI:15378"/>
        <dbReference type="ChEBI" id="CHEBI:30616"/>
        <dbReference type="ChEBI" id="CHEBI:57287"/>
        <dbReference type="ChEBI" id="CHEBI:57328"/>
        <dbReference type="ChEBI" id="CHEBI:456216"/>
        <dbReference type="EC" id="2.7.1.24"/>
    </reaction>
</comment>
<dbReference type="InterPro" id="IPR001977">
    <property type="entry name" value="Depp_CoAkinase"/>
</dbReference>
<keyword evidence="5 7" id="KW-0418">Kinase</keyword>
<dbReference type="CDD" id="cd02022">
    <property type="entry name" value="DPCK"/>
    <property type="match status" value="1"/>
</dbReference>
<protein>
    <recommendedName>
        <fullName evidence="5 6">Dephospho-CoA kinase</fullName>
        <ecNumber evidence="5 6">2.7.1.24</ecNumber>
    </recommendedName>
    <alternativeName>
        <fullName evidence="5">Dephosphocoenzyme A kinase</fullName>
    </alternativeName>
</protein>
<keyword evidence="5" id="KW-0808">Transferase</keyword>
<dbReference type="PROSITE" id="PS51219">
    <property type="entry name" value="DPCK"/>
    <property type="match status" value="1"/>
</dbReference>
<dbReference type="HAMAP" id="MF_00376">
    <property type="entry name" value="Dephospho_CoA_kinase"/>
    <property type="match status" value="1"/>
</dbReference>
<evidence type="ECO:0000256" key="6">
    <source>
        <dbReference type="NCBIfam" id="TIGR00152"/>
    </source>
</evidence>
<keyword evidence="8" id="KW-1185">Reference proteome</keyword>
<dbReference type="EMBL" id="BSNG01000004">
    <property type="protein sequence ID" value="GLQ12237.1"/>
    <property type="molecule type" value="Genomic_DNA"/>
</dbReference>
<name>A0ABQ5ULK9_9HYPH</name>
<evidence type="ECO:0000256" key="2">
    <source>
        <dbReference type="ARBA" id="ARBA00022741"/>
    </source>
</evidence>
<proteinExistence type="inferred from homology"/>
<keyword evidence="5" id="KW-0963">Cytoplasm</keyword>
<organism evidence="7 8">
    <name type="scientific">Devosia yakushimensis</name>
    <dbReference type="NCBI Taxonomy" id="470028"/>
    <lineage>
        <taxon>Bacteria</taxon>
        <taxon>Pseudomonadati</taxon>
        <taxon>Pseudomonadota</taxon>
        <taxon>Alphaproteobacteria</taxon>
        <taxon>Hyphomicrobiales</taxon>
        <taxon>Devosiaceae</taxon>
        <taxon>Devosia</taxon>
    </lineage>
</organism>
<keyword evidence="4 5" id="KW-0173">Coenzyme A biosynthesis</keyword>
<evidence type="ECO:0000313" key="8">
    <source>
        <dbReference type="Proteomes" id="UP001161406"/>
    </source>
</evidence>
<dbReference type="InterPro" id="IPR027417">
    <property type="entry name" value="P-loop_NTPase"/>
</dbReference>
<evidence type="ECO:0000256" key="4">
    <source>
        <dbReference type="ARBA" id="ARBA00022993"/>
    </source>
</evidence>
<sequence length="198" mass="21355">MWRIGITGSIATGKSTVLAAFKDQGVPVFSADTAVAELYAGEAVGPVEALFPGVAQDGRIDRDRLSQRLAADPGGFKRLESVVHPLVRRRIAHFLDSAEAEGHALAVVEVPLLFESGYDYGFDAIAVTAVDEAIQRQRALARPGMTVEKLNTILVRQTPQAEKRKRATYIFDTGSSIAQTRQEVAALVADIRAKGPKK</sequence>
<evidence type="ECO:0000256" key="1">
    <source>
        <dbReference type="ARBA" id="ARBA00009018"/>
    </source>
</evidence>
<comment type="caution">
    <text evidence="7">The sequence shown here is derived from an EMBL/GenBank/DDBJ whole genome shotgun (WGS) entry which is preliminary data.</text>
</comment>
<dbReference type="SUPFAM" id="SSF52540">
    <property type="entry name" value="P-loop containing nucleoside triphosphate hydrolases"/>
    <property type="match status" value="1"/>
</dbReference>
<evidence type="ECO:0000256" key="5">
    <source>
        <dbReference type="HAMAP-Rule" id="MF_00376"/>
    </source>
</evidence>
<dbReference type="Gene3D" id="3.40.50.300">
    <property type="entry name" value="P-loop containing nucleotide triphosphate hydrolases"/>
    <property type="match status" value="1"/>
</dbReference>
<keyword evidence="3 5" id="KW-0067">ATP-binding</keyword>
<reference evidence="7" key="1">
    <citation type="journal article" date="2014" name="Int. J. Syst. Evol. Microbiol.">
        <title>Complete genome of a new Firmicutes species belonging to the dominant human colonic microbiota ('Ruminococcus bicirculans') reveals two chromosomes and a selective capacity to utilize plant glucans.</title>
        <authorList>
            <consortium name="NISC Comparative Sequencing Program"/>
            <person name="Wegmann U."/>
            <person name="Louis P."/>
            <person name="Goesmann A."/>
            <person name="Henrissat B."/>
            <person name="Duncan S.H."/>
            <person name="Flint H.J."/>
        </authorList>
    </citation>
    <scope>NUCLEOTIDE SEQUENCE</scope>
    <source>
        <strain evidence="7">NBRC 103855</strain>
    </source>
</reference>
<comment type="function">
    <text evidence="5">Catalyzes the phosphorylation of the 3'-hydroxyl group of dephosphocoenzyme A to form coenzyme A.</text>
</comment>
<accession>A0ABQ5ULK9</accession>